<dbReference type="EMBL" id="MDYQ01000069">
    <property type="protein sequence ID" value="PRP84126.1"/>
    <property type="molecule type" value="Genomic_DNA"/>
</dbReference>
<dbReference type="InterPro" id="IPR002300">
    <property type="entry name" value="aa-tRNA-synth_Ia"/>
</dbReference>
<dbReference type="GO" id="GO:0005739">
    <property type="term" value="C:mitochondrion"/>
    <property type="evidence" value="ECO:0007669"/>
    <property type="project" value="UniProtKB-SubCell"/>
</dbReference>
<dbReference type="FunFam" id="1.10.730.10:FF:000009">
    <property type="entry name" value="Valine--tRNA ligase, mitochondrial"/>
    <property type="match status" value="1"/>
</dbReference>
<dbReference type="AlphaFoldDB" id="A0A2P6NJJ0"/>
<dbReference type="Proteomes" id="UP000241769">
    <property type="component" value="Unassembled WGS sequence"/>
</dbReference>
<dbReference type="PROSITE" id="PS00178">
    <property type="entry name" value="AA_TRNA_LIGASE_I"/>
    <property type="match status" value="1"/>
</dbReference>
<proteinExistence type="inferred from homology"/>
<dbReference type="GO" id="GO:0006438">
    <property type="term" value="P:valyl-tRNA aminoacylation"/>
    <property type="evidence" value="ECO:0007669"/>
    <property type="project" value="InterPro"/>
</dbReference>
<dbReference type="STRING" id="1890364.A0A2P6NJJ0"/>
<dbReference type="SUPFAM" id="SSF52374">
    <property type="entry name" value="Nucleotidylyl transferase"/>
    <property type="match status" value="1"/>
</dbReference>
<dbReference type="InterPro" id="IPR037118">
    <property type="entry name" value="Val-tRNA_synth_C_sf"/>
</dbReference>
<dbReference type="InterPro" id="IPR014729">
    <property type="entry name" value="Rossmann-like_a/b/a_fold"/>
</dbReference>
<keyword evidence="6 14" id="KW-0436">Ligase</keyword>
<dbReference type="GO" id="GO:0004832">
    <property type="term" value="F:valine-tRNA ligase activity"/>
    <property type="evidence" value="ECO:0007669"/>
    <property type="project" value="UniProtKB-EC"/>
</dbReference>
<dbReference type="FunFam" id="3.40.50.620:FF:000078">
    <property type="entry name" value="Valine--tRNA ligase, mitochondrial"/>
    <property type="match status" value="1"/>
</dbReference>
<dbReference type="FunCoup" id="A0A2P6NJJ0">
    <property type="interactions" value="785"/>
</dbReference>
<dbReference type="InterPro" id="IPR001412">
    <property type="entry name" value="aa-tRNA-synth_I_CS"/>
</dbReference>
<evidence type="ECO:0000256" key="14">
    <source>
        <dbReference type="RuleBase" id="RU363035"/>
    </source>
</evidence>
<evidence type="ECO:0000256" key="5">
    <source>
        <dbReference type="ARBA" id="ARBA00022490"/>
    </source>
</evidence>
<comment type="caution">
    <text evidence="19">The sequence shown here is derived from an EMBL/GenBank/DDBJ whole genome shotgun (WGS) entry which is preliminary data.</text>
</comment>
<dbReference type="GO" id="GO:0005829">
    <property type="term" value="C:cytosol"/>
    <property type="evidence" value="ECO:0007669"/>
    <property type="project" value="TreeGrafter"/>
</dbReference>
<dbReference type="GO" id="GO:0002161">
    <property type="term" value="F:aminoacyl-tRNA deacylase activity"/>
    <property type="evidence" value="ECO:0007669"/>
    <property type="project" value="InterPro"/>
</dbReference>
<evidence type="ECO:0000256" key="4">
    <source>
        <dbReference type="ARBA" id="ARBA00013169"/>
    </source>
</evidence>
<comment type="subcellular location">
    <subcellularLocation>
        <location evidence="2">Cytoplasm</location>
    </subcellularLocation>
    <subcellularLocation>
        <location evidence="1">Mitochondrion</location>
    </subcellularLocation>
</comment>
<organism evidence="19 20">
    <name type="scientific">Planoprotostelium fungivorum</name>
    <dbReference type="NCBI Taxonomy" id="1890364"/>
    <lineage>
        <taxon>Eukaryota</taxon>
        <taxon>Amoebozoa</taxon>
        <taxon>Evosea</taxon>
        <taxon>Variosea</taxon>
        <taxon>Cavosteliida</taxon>
        <taxon>Cavosteliaceae</taxon>
        <taxon>Planoprotostelium</taxon>
    </lineage>
</organism>
<comment type="similarity">
    <text evidence="3 14">Belongs to the class-I aminoacyl-tRNA synthetase family.</text>
</comment>
<evidence type="ECO:0000256" key="8">
    <source>
        <dbReference type="ARBA" id="ARBA00022840"/>
    </source>
</evidence>
<evidence type="ECO:0000256" key="9">
    <source>
        <dbReference type="ARBA" id="ARBA00022917"/>
    </source>
</evidence>
<dbReference type="SUPFAM" id="SSF47323">
    <property type="entry name" value="Anticodon-binding domain of a subclass of class I aminoacyl-tRNA synthetases"/>
    <property type="match status" value="1"/>
</dbReference>
<feature type="region of interest" description="Disordered" evidence="16">
    <location>
        <begin position="1"/>
        <end position="94"/>
    </location>
</feature>
<dbReference type="SUPFAM" id="SSF50677">
    <property type="entry name" value="ValRS/IleRS/LeuRS editing domain"/>
    <property type="match status" value="1"/>
</dbReference>
<dbReference type="FunFam" id="3.90.740.10:FF:000005">
    <property type="entry name" value="Valine--tRNA ligase, mitochondrial"/>
    <property type="match status" value="1"/>
</dbReference>
<feature type="domain" description="Methionyl/Valyl/Leucyl/Isoleucyl-tRNA synthetase anticodon-binding" evidence="18">
    <location>
        <begin position="790"/>
        <end position="942"/>
    </location>
</feature>
<dbReference type="CDD" id="cd00817">
    <property type="entry name" value="ValRS_core"/>
    <property type="match status" value="1"/>
</dbReference>
<dbReference type="FunFam" id="3.40.50.620:FF:000020">
    <property type="entry name" value="Valine--tRNA ligase, mitochondrial"/>
    <property type="match status" value="1"/>
</dbReference>
<dbReference type="PRINTS" id="PR00986">
    <property type="entry name" value="TRNASYNTHVAL"/>
</dbReference>
<dbReference type="NCBIfam" id="TIGR00422">
    <property type="entry name" value="valS"/>
    <property type="match status" value="1"/>
</dbReference>
<dbReference type="GO" id="GO:0005524">
    <property type="term" value="F:ATP binding"/>
    <property type="evidence" value="ECO:0007669"/>
    <property type="project" value="UniProtKB-KW"/>
</dbReference>
<dbReference type="HAMAP" id="MF_02004">
    <property type="entry name" value="Val_tRNA_synth_type1"/>
    <property type="match status" value="1"/>
</dbReference>
<evidence type="ECO:0000313" key="19">
    <source>
        <dbReference type="EMBL" id="PRP84126.1"/>
    </source>
</evidence>
<protein>
    <recommendedName>
        <fullName evidence="12">Valine--tRNA ligase, mitochondrial</fullName>
        <ecNumber evidence="4">6.1.1.9</ecNumber>
    </recommendedName>
    <alternativeName>
        <fullName evidence="11">Valyl-tRNA synthetase</fullName>
    </alternativeName>
</protein>
<evidence type="ECO:0000256" key="2">
    <source>
        <dbReference type="ARBA" id="ARBA00004496"/>
    </source>
</evidence>
<evidence type="ECO:0000256" key="6">
    <source>
        <dbReference type="ARBA" id="ARBA00022598"/>
    </source>
</evidence>
<evidence type="ECO:0000259" key="17">
    <source>
        <dbReference type="Pfam" id="PF00133"/>
    </source>
</evidence>
<dbReference type="NCBIfam" id="NF004349">
    <property type="entry name" value="PRK05729.1"/>
    <property type="match status" value="1"/>
</dbReference>
<keyword evidence="8 14" id="KW-0067">ATP-binding</keyword>
<dbReference type="PANTHER" id="PTHR11946:SF109">
    <property type="entry name" value="VALINE--TRNA LIGASE"/>
    <property type="match status" value="1"/>
</dbReference>
<feature type="compositionally biased region" description="Basic and acidic residues" evidence="16">
    <location>
        <begin position="40"/>
        <end position="76"/>
    </location>
</feature>
<dbReference type="InterPro" id="IPR009080">
    <property type="entry name" value="tRNAsynth_Ia_anticodon-bd"/>
</dbReference>
<keyword evidence="9 14" id="KW-0648">Protein biosynthesis</keyword>
<keyword evidence="10 14" id="KW-0030">Aminoacyl-tRNA synthetase</keyword>
<keyword evidence="15" id="KW-0175">Coiled coil</keyword>
<evidence type="ECO:0000259" key="18">
    <source>
        <dbReference type="Pfam" id="PF08264"/>
    </source>
</evidence>
<feature type="compositionally biased region" description="Basic and acidic residues" evidence="16">
    <location>
        <begin position="1"/>
        <end position="32"/>
    </location>
</feature>
<evidence type="ECO:0000256" key="12">
    <source>
        <dbReference type="ARBA" id="ARBA00040837"/>
    </source>
</evidence>
<dbReference type="Pfam" id="PF08264">
    <property type="entry name" value="Anticodon_1"/>
    <property type="match status" value="1"/>
</dbReference>
<sequence>MSADPTKEQPKLSAEEIAKRDEKKKRKEEENAAKLAKLAAKKEKERQQAEAKKAKDAEKASKGETTEVKKKDKEEEAPFVNTTPAGEKKDMSAPMRKNYEPHAVESAWYEWWLKKEFFKADNQSTKEKFVMVIPPPNVTGTLHLGHALTNSIQDSITRWHRMNGRNALWVPGTDHAGIATQSVIEKKLWKTGQTRHDLGRAKFLEKAWEWKDQYAARITGQLKSIGSSLDWSRECFTMDEKLSKAVTEAFVRMFNDGIIYRDVRLVNWCCQLNTAISDIEVDKVDLDKRTLIAVPGYDKKYEFGAIWDFAYKVEGSDEEIVVSTTRPETMLGDTAVAVHPTDERYQHLIGKNLIHPFVDRVFPIIADGELVDKAFGTGAVKVTPAHDPNDFKCGKRNGLAMISIFTDNGVLNENCGKFTGMKRFDAREAVVEALKEKNLFRGTRDNPMVLGLCSRSKNLPTPPPSPGLSLTRRVQDVIEPILKPQWWVDCKDMAKRAIQVVENKEMEILPPHHEATWYRWLTDIQDWCISRQLWWGHQIPAYLVYPRGSQRPTGATNSDWVVGRTPEEATAAARAKFPQVPEADLVLERDGDVLDTWFSSGLFPFSVFGWPDNTADLEKFYPGSLLETGQDIIFFWVARMVMLGLQLTDKVPFKQVFLHAMVRDAHGKKMSKSLGNVIDPMDMIRGITLEDLHKQLHEGNLDPKEVERATLAQKEDFPKGIPECGTDAMRFALCAYTSQGASINLDVQRVAAYRNFCNKLWNAVKLSNMVMGDKFVPQEKPMSKGETEWERWILSKLQTTIEAVNNGFKFYDFAQATSAIYSFWLYDFCDNYLESLKPIIYGDANDASVAARQASGREVVYTCVDVGLRLLSPFMPFLTEELWHRIPRRPQDSTESICVAEFPQSVPAWADEEVERQVKFVQEAVSGVRRMRSSFQLTKQKPKLYYNTTSQEVEELLKKFTETLAFFTSCSEPEIVLNMKEVPEGCSVEMINENTQAYMTVKGMVNVEEEISKLEKKKEKTEGDRAKLLKTTQAAAYSKVPEAKKAENTAKLDSLQQEIDTMASTISNYKKFL</sequence>
<evidence type="ECO:0000256" key="16">
    <source>
        <dbReference type="SAM" id="MobiDB-lite"/>
    </source>
</evidence>
<evidence type="ECO:0000256" key="15">
    <source>
        <dbReference type="SAM" id="Coils"/>
    </source>
</evidence>
<dbReference type="Gene3D" id="1.10.287.380">
    <property type="entry name" value="Valyl-tRNA synthetase, C-terminal domain"/>
    <property type="match status" value="1"/>
</dbReference>
<dbReference type="Pfam" id="PF00133">
    <property type="entry name" value="tRNA-synt_1"/>
    <property type="match status" value="1"/>
</dbReference>
<keyword evidence="20" id="KW-1185">Reference proteome</keyword>
<dbReference type="EC" id="6.1.1.9" evidence="4"/>
<dbReference type="InterPro" id="IPR033705">
    <property type="entry name" value="Anticodon_Ia_Val"/>
</dbReference>
<name>A0A2P6NJJ0_9EUKA</name>
<accession>A0A2P6NJJ0</accession>
<keyword evidence="5" id="KW-0963">Cytoplasm</keyword>
<evidence type="ECO:0000256" key="7">
    <source>
        <dbReference type="ARBA" id="ARBA00022741"/>
    </source>
</evidence>
<evidence type="ECO:0000256" key="11">
    <source>
        <dbReference type="ARBA" id="ARBA00029936"/>
    </source>
</evidence>
<evidence type="ECO:0000313" key="20">
    <source>
        <dbReference type="Proteomes" id="UP000241769"/>
    </source>
</evidence>
<feature type="coiled-coil region" evidence="15">
    <location>
        <begin position="1004"/>
        <end position="1031"/>
    </location>
</feature>
<dbReference type="CDD" id="cd07962">
    <property type="entry name" value="Anticodon_Ia_Val"/>
    <property type="match status" value="1"/>
</dbReference>
<evidence type="ECO:0000256" key="10">
    <source>
        <dbReference type="ARBA" id="ARBA00023146"/>
    </source>
</evidence>
<dbReference type="PANTHER" id="PTHR11946">
    <property type="entry name" value="VALYL-TRNA SYNTHETASES"/>
    <property type="match status" value="1"/>
</dbReference>
<comment type="catalytic activity">
    <reaction evidence="13">
        <text>tRNA(Val) + L-valine + ATP = L-valyl-tRNA(Val) + AMP + diphosphate</text>
        <dbReference type="Rhea" id="RHEA:10704"/>
        <dbReference type="Rhea" id="RHEA-COMP:9672"/>
        <dbReference type="Rhea" id="RHEA-COMP:9708"/>
        <dbReference type="ChEBI" id="CHEBI:30616"/>
        <dbReference type="ChEBI" id="CHEBI:33019"/>
        <dbReference type="ChEBI" id="CHEBI:57762"/>
        <dbReference type="ChEBI" id="CHEBI:78442"/>
        <dbReference type="ChEBI" id="CHEBI:78537"/>
        <dbReference type="ChEBI" id="CHEBI:456215"/>
        <dbReference type="EC" id="6.1.1.9"/>
    </reaction>
</comment>
<dbReference type="InterPro" id="IPR013155">
    <property type="entry name" value="M/V/L/I-tRNA-synth_anticd-bd"/>
</dbReference>
<reference evidence="19 20" key="1">
    <citation type="journal article" date="2018" name="Genome Biol. Evol.">
        <title>Multiple Roots of Fruiting Body Formation in Amoebozoa.</title>
        <authorList>
            <person name="Hillmann F."/>
            <person name="Forbes G."/>
            <person name="Novohradska S."/>
            <person name="Ferling I."/>
            <person name="Riege K."/>
            <person name="Groth M."/>
            <person name="Westermann M."/>
            <person name="Marz M."/>
            <person name="Spaller T."/>
            <person name="Winckler T."/>
            <person name="Schaap P."/>
            <person name="Glockner G."/>
        </authorList>
    </citation>
    <scope>NUCLEOTIDE SEQUENCE [LARGE SCALE GENOMIC DNA]</scope>
    <source>
        <strain evidence="19 20">Jena</strain>
    </source>
</reference>
<dbReference type="InterPro" id="IPR002303">
    <property type="entry name" value="Valyl-tRNA_ligase"/>
</dbReference>
<dbReference type="InParanoid" id="A0A2P6NJJ0"/>
<feature type="domain" description="Aminoacyl-tRNA synthetase class Ia" evidence="17">
    <location>
        <begin position="108"/>
        <end position="746"/>
    </location>
</feature>
<gene>
    <name evidence="19" type="ORF">PROFUN_04117</name>
</gene>
<evidence type="ECO:0000256" key="13">
    <source>
        <dbReference type="ARBA" id="ARBA00047552"/>
    </source>
</evidence>
<dbReference type="Gene3D" id="3.90.740.10">
    <property type="entry name" value="Valyl/Leucyl/Isoleucyl-tRNA synthetase, editing domain"/>
    <property type="match status" value="1"/>
</dbReference>
<dbReference type="InterPro" id="IPR009008">
    <property type="entry name" value="Val/Leu/Ile-tRNA-synth_edit"/>
</dbReference>
<evidence type="ECO:0000256" key="1">
    <source>
        <dbReference type="ARBA" id="ARBA00004173"/>
    </source>
</evidence>
<dbReference type="Gene3D" id="3.40.50.620">
    <property type="entry name" value="HUPs"/>
    <property type="match status" value="2"/>
</dbReference>
<dbReference type="Gene3D" id="1.10.730.10">
    <property type="entry name" value="Isoleucyl-tRNA Synthetase, Domain 1"/>
    <property type="match status" value="1"/>
</dbReference>
<evidence type="ECO:0000256" key="3">
    <source>
        <dbReference type="ARBA" id="ARBA00005594"/>
    </source>
</evidence>
<dbReference type="OrthoDB" id="629407at2759"/>
<keyword evidence="7 14" id="KW-0547">Nucleotide-binding</keyword>